<dbReference type="VEuPathDB" id="PlasmoDB:PRCDC_1013500"/>
<keyword evidence="2" id="KW-0732">Signal</keyword>
<reference evidence="3 4" key="1">
    <citation type="submission" date="2016-09" db="EMBL/GenBank/DDBJ databases">
        <authorList>
            <consortium name="Pathogen Informatics"/>
        </authorList>
    </citation>
    <scope>NUCLEOTIDE SEQUENCE [LARGE SCALE GENOMIC DNA]</scope>
</reference>
<feature type="compositionally biased region" description="Basic and acidic residues" evidence="1">
    <location>
        <begin position="1018"/>
        <end position="1027"/>
    </location>
</feature>
<feature type="region of interest" description="Disordered" evidence="1">
    <location>
        <begin position="265"/>
        <end position="286"/>
    </location>
</feature>
<feature type="compositionally biased region" description="Basic and acidic residues" evidence="1">
    <location>
        <begin position="268"/>
        <end position="280"/>
    </location>
</feature>
<dbReference type="OrthoDB" id="376203at2759"/>
<gene>
    <name evidence="3" type="ORF">PRG01_1012600</name>
</gene>
<feature type="compositionally biased region" description="Low complexity" evidence="1">
    <location>
        <begin position="813"/>
        <end position="826"/>
    </location>
</feature>
<proteinExistence type="predicted"/>
<dbReference type="Proteomes" id="UP000240500">
    <property type="component" value="Chromosome 10"/>
</dbReference>
<feature type="compositionally biased region" description="Basic and acidic residues" evidence="1">
    <location>
        <begin position="851"/>
        <end position="876"/>
    </location>
</feature>
<feature type="compositionally biased region" description="Low complexity" evidence="1">
    <location>
        <begin position="1034"/>
        <end position="1104"/>
    </location>
</feature>
<name>A0A2P9DH19_PLARE</name>
<feature type="chain" id="PRO_5015159900" description="Merozoite surface protein MSA180" evidence="2">
    <location>
        <begin position="22"/>
        <end position="1500"/>
    </location>
</feature>
<evidence type="ECO:0008006" key="5">
    <source>
        <dbReference type="Google" id="ProtNLM"/>
    </source>
</evidence>
<evidence type="ECO:0000256" key="1">
    <source>
        <dbReference type="SAM" id="MobiDB-lite"/>
    </source>
</evidence>
<evidence type="ECO:0000313" key="3">
    <source>
        <dbReference type="EMBL" id="SOV79730.1"/>
    </source>
</evidence>
<evidence type="ECO:0000313" key="4">
    <source>
        <dbReference type="Proteomes" id="UP000240500"/>
    </source>
</evidence>
<feature type="region of interest" description="Disordered" evidence="1">
    <location>
        <begin position="1010"/>
        <end position="1142"/>
    </location>
</feature>
<feature type="compositionally biased region" description="Polar residues" evidence="1">
    <location>
        <begin position="1113"/>
        <end position="1142"/>
    </location>
</feature>
<protein>
    <recommendedName>
        <fullName evidence="5">Merozoite surface protein MSA180</fullName>
    </recommendedName>
</protein>
<dbReference type="EMBL" id="LT969573">
    <property type="protein sequence ID" value="SOV79730.1"/>
    <property type="molecule type" value="Genomic_DNA"/>
</dbReference>
<accession>A0A2P9DH19</accession>
<feature type="signal peptide" evidence="2">
    <location>
        <begin position="1"/>
        <end position="21"/>
    </location>
</feature>
<organism evidence="3 4">
    <name type="scientific">Plasmodium reichenowi</name>
    <dbReference type="NCBI Taxonomy" id="5854"/>
    <lineage>
        <taxon>Eukaryota</taxon>
        <taxon>Sar</taxon>
        <taxon>Alveolata</taxon>
        <taxon>Apicomplexa</taxon>
        <taxon>Aconoidasida</taxon>
        <taxon>Haemosporida</taxon>
        <taxon>Plasmodiidae</taxon>
        <taxon>Plasmodium</taxon>
        <taxon>Plasmodium (Laverania)</taxon>
    </lineage>
</organism>
<dbReference type="VEuPathDB" id="PlasmoDB:PRG01_1012600"/>
<evidence type="ECO:0000256" key="2">
    <source>
        <dbReference type="SAM" id="SignalP"/>
    </source>
</evidence>
<sequence>MNRIFYFCLFTILFWLSLVSGENVNNKNCNEKNRKAILLALLKNSLVDNKDYTNSEELKYALEHIQNSELYPKDSKKFDKFIDEFFSYYNIHVNFSDEEKRILHISGVFKEFYVDVDSLNKDEMKEYFKKNYEKGLSLINLIVHSNLIIQQFDHDIIDKKKVYEQNTNTNKTLEYISDNLNDLINFKNIHLNNNSTGDFIIKLYTNYVNYINPYQTNPLPNTPHYYEHKNYHTKEHYIYDEKIVNPNMDNINTHTEEDNAYVSATKGNQKEETEKKENHENNNAMNPKYMNYETYYKNIFNAIFEQIDKLNKTLFEIKNKNNSETNENISESNSVNPELNNENSYSVKLSSSSPISTNKESLIFPYTYYNPYYMFRLTNNYKENDEDLKNENNINNNEDNQNDNMSKVLGKIHHILKDFNINENIMTNKMSAPLIMTIILNFFKKYMAENKFNLPMSSEVENKINKSNNKALLQQSNKDKPIHKKKEIRNKKIQTKVDVIDEKTKKKIANTIYVNVGQSGINGFFNFFDFREKSIDSNMFDLLHVMEDMKIFDIFQTVIFIQKFTENVCASYCMNITDVLELSHYDMIFYDKMVFHFSKDGMMIKTDKKYLYNLKEFENILNLLNINANTIALNCPCKFYVDVNYTYSEQYKMHLKGYLHKMNEFDYINNFSASYLLNQLIVFQDKFNYIKMNGELPIDDPKNIYNLNNVHDTAYYHNSRYFLTTDMPSLEDNFYEHLKYPDINTIHIYYNASPVKLNEVNDLKTIIIDEIKSKIFYINSYRVGDQFFPTYSDLGKDDHDLEHSAKKFYNISNENGHNTFNNNDNNMDNKKRKYNYNKHKDNNSRYTDNNNKNRDYYNRNKDKNNTNRDNYNRYKDNNYYYNNSDNNNYNERKRYIRKKTYNKLSYFNLPSLKSIYNNKIKGNSEEFSFDNELPKQTESFPLNKPQDHEAFYNLKKYHTNVYEPNDEEKENEQKLKDQIKITSDILYKDIEENKNTEDVLLIETITINNGTTSNTIENNKDSNKEGENSNTEQNDNNNNNNNNNDNNNNDNNNNDNNNNDNNNNDNNNNDNNNNDNNNNDNNNNDNNNNDNNNNNNNNINNNNNDNKEEDMSENNNKSKVTGDSIENMNEQTNGNQHPNTEYNTRQRSINAKYLIFFFKNLHVWKTDLFCQNINYMNNYLNSIQYNKNLTFDISYDTNTVTIYFTDNVTYTVKVNLEYLVFLLEKISLITFVEDLCSLFDTDKKRNYKNLTEFLENTERINTFVRNHMMLSNEQFINKNKYAKELAGISTSNLFYPKKDIILRSTPYNNIILDEKDIYQTIFIYMDDMLTEKMVNDTWITPYAFVVYSKSKKDMQGNNIKIEQNKHITKYSRSAIDKYVHYEYKRISENLNRFFMESNSNAPQFNENYKEYTIIIYNDNPSMPNIVLTTTINVFNVSFLQSIMEMLLNIKANQQFFSYKGKFIPIDAFITLENKINYIFFNYIPLENYVNNGDALDFRNP</sequence>
<feature type="region of interest" description="Disordered" evidence="1">
    <location>
        <begin position="812"/>
        <end position="888"/>
    </location>
</feature>
<feature type="compositionally biased region" description="Low complexity" evidence="1">
    <location>
        <begin position="877"/>
        <end position="888"/>
    </location>
</feature>